<dbReference type="Proteomes" id="UP000242181">
    <property type="component" value="Unassembled WGS sequence"/>
</dbReference>
<dbReference type="Pfam" id="PF06037">
    <property type="entry name" value="DUF922"/>
    <property type="match status" value="1"/>
</dbReference>
<keyword evidence="2" id="KW-1185">Reference proteome</keyword>
<evidence type="ECO:0000313" key="1">
    <source>
        <dbReference type="EMBL" id="PSJ48507.1"/>
    </source>
</evidence>
<accession>A0A2P7RE95</accession>
<dbReference type="EMBL" id="PXYH01000001">
    <property type="protein sequence ID" value="PSJ48507.1"/>
    <property type="molecule type" value="Genomic_DNA"/>
</dbReference>
<proteinExistence type="predicted"/>
<comment type="caution">
    <text evidence="1">The sequence shown here is derived from an EMBL/GenBank/DDBJ whole genome shotgun (WGS) entry which is preliminary data.</text>
</comment>
<dbReference type="AlphaFoldDB" id="A0A2P7RE95"/>
<gene>
    <name evidence="1" type="ORF">C7I36_00910</name>
</gene>
<organism evidence="1 2">
    <name type="scientific">Zobellella taiwanensis</name>
    <dbReference type="NCBI Taxonomy" id="347535"/>
    <lineage>
        <taxon>Bacteria</taxon>
        <taxon>Pseudomonadati</taxon>
        <taxon>Pseudomonadota</taxon>
        <taxon>Gammaproteobacteria</taxon>
        <taxon>Aeromonadales</taxon>
        <taxon>Aeromonadaceae</taxon>
        <taxon>Zobellella</taxon>
    </lineage>
</organism>
<reference evidence="1 2" key="1">
    <citation type="submission" date="2018-03" db="EMBL/GenBank/DDBJ databases">
        <title>The draft genome of Zobellella taiwanensis JCM 13381.</title>
        <authorList>
            <person name="Liu L."/>
            <person name="Li L."/>
            <person name="Wang T."/>
            <person name="Zhang X."/>
            <person name="Liang L."/>
        </authorList>
    </citation>
    <scope>NUCLEOTIDE SEQUENCE [LARGE SCALE GENOMIC DNA]</scope>
    <source>
        <strain evidence="1 2">JCM 13381</strain>
    </source>
</reference>
<sequence length="146" mass="16541">MELKARQTVDIYGSSALEPSLADVDYRLSWQLSGQQGEAGCLPAQVLVSMTATVTEPLEWPQTPEWQNYRLALTGYERLVRERALLAAEWLERSLFEIAPQPGCDQLRRVADNIGHHQLGIAQALLRDFQRQHDYGRNLGLIRPAE</sequence>
<dbReference type="InterPro" id="IPR010321">
    <property type="entry name" value="DUF922"/>
</dbReference>
<evidence type="ECO:0000313" key="2">
    <source>
        <dbReference type="Proteomes" id="UP000242181"/>
    </source>
</evidence>
<name>A0A2P7RE95_9GAMM</name>
<dbReference type="OrthoDB" id="5599748at2"/>
<protein>
    <submittedName>
        <fullName evidence="1">Uncharacterized protein</fullName>
    </submittedName>
</protein>